<protein>
    <recommendedName>
        <fullName evidence="3">Zinc finger, CCHC-type</fullName>
    </recommendedName>
</protein>
<evidence type="ECO:0008006" key="3">
    <source>
        <dbReference type="Google" id="ProtNLM"/>
    </source>
</evidence>
<comment type="caution">
    <text evidence="2">The sequence shown here is derived from an EMBL/GenBank/DDBJ whole genome shotgun (WGS) entry which is preliminary data.</text>
</comment>
<dbReference type="AlphaFoldDB" id="A0A699S044"/>
<proteinExistence type="predicted"/>
<organism evidence="2">
    <name type="scientific">Tanacetum cinerariifolium</name>
    <name type="common">Dalmatian daisy</name>
    <name type="synonym">Chrysanthemum cinerariifolium</name>
    <dbReference type="NCBI Taxonomy" id="118510"/>
    <lineage>
        <taxon>Eukaryota</taxon>
        <taxon>Viridiplantae</taxon>
        <taxon>Streptophyta</taxon>
        <taxon>Embryophyta</taxon>
        <taxon>Tracheophyta</taxon>
        <taxon>Spermatophyta</taxon>
        <taxon>Magnoliopsida</taxon>
        <taxon>eudicotyledons</taxon>
        <taxon>Gunneridae</taxon>
        <taxon>Pentapetalae</taxon>
        <taxon>asterids</taxon>
        <taxon>campanulids</taxon>
        <taxon>Asterales</taxon>
        <taxon>Asteraceae</taxon>
        <taxon>Asteroideae</taxon>
        <taxon>Anthemideae</taxon>
        <taxon>Anthemidinae</taxon>
        <taxon>Tanacetum</taxon>
    </lineage>
</organism>
<name>A0A699S044_TANCI</name>
<evidence type="ECO:0000313" key="2">
    <source>
        <dbReference type="EMBL" id="GFC90749.1"/>
    </source>
</evidence>
<evidence type="ECO:0000256" key="1">
    <source>
        <dbReference type="SAM" id="MobiDB-lite"/>
    </source>
</evidence>
<gene>
    <name evidence="2" type="ORF">Tci_862719</name>
</gene>
<dbReference type="EMBL" id="BKCJ011128017">
    <property type="protein sequence ID" value="GFC90749.1"/>
    <property type="molecule type" value="Genomic_DNA"/>
</dbReference>
<feature type="non-terminal residue" evidence="2">
    <location>
        <position position="1"/>
    </location>
</feature>
<feature type="compositionally biased region" description="Basic and acidic residues" evidence="1">
    <location>
        <begin position="201"/>
        <end position="213"/>
    </location>
</feature>
<accession>A0A699S044</accession>
<feature type="region of interest" description="Disordered" evidence="1">
    <location>
        <begin position="155"/>
        <end position="213"/>
    </location>
</feature>
<sequence>ADTTTEAKKAAFKTEYKKHSDVACIMLVKMSPALQRQFENYPPQNMQAELRKMFEKPPAVEIYYLVDALHSCRQAPGKPVSEHVMEMKGLMDQLHTLGKPYDNDMAVNLINRSFNKDFGHFVRNFNMHCVGKTDTELHALLIDFKKGLKDKAPTPQVFTIQKGRDNKPKPQANKKVKGKGKADKNKQVVPYQPKPKSNPLKRKENPNKDQACH</sequence>
<reference evidence="2" key="1">
    <citation type="journal article" date="2019" name="Sci. Rep.">
        <title>Draft genome of Tanacetum cinerariifolium, the natural source of mosquito coil.</title>
        <authorList>
            <person name="Yamashiro T."/>
            <person name="Shiraishi A."/>
            <person name="Satake H."/>
            <person name="Nakayama K."/>
        </authorList>
    </citation>
    <scope>NUCLEOTIDE SEQUENCE</scope>
</reference>